<evidence type="ECO:0000313" key="4">
    <source>
        <dbReference type="Proteomes" id="UP000070371"/>
    </source>
</evidence>
<gene>
    <name evidence="3" type="ORF">RC74_15470</name>
</gene>
<dbReference type="SUPFAM" id="SSF47598">
    <property type="entry name" value="Ribbon-helix-helix"/>
    <property type="match status" value="1"/>
</dbReference>
<dbReference type="InterPro" id="IPR005569">
    <property type="entry name" value="Arc_DNA-bd_dom"/>
</dbReference>
<evidence type="ECO:0000256" key="1">
    <source>
        <dbReference type="SAM" id="MobiDB-lite"/>
    </source>
</evidence>
<feature type="region of interest" description="Disordered" evidence="1">
    <location>
        <begin position="54"/>
        <end position="84"/>
    </location>
</feature>
<organism evidence="3 4">
    <name type="scientific">Falsihalocynthiibacter arcticus</name>
    <dbReference type="NCBI Taxonomy" id="1579316"/>
    <lineage>
        <taxon>Bacteria</taxon>
        <taxon>Pseudomonadati</taxon>
        <taxon>Pseudomonadota</taxon>
        <taxon>Alphaproteobacteria</taxon>
        <taxon>Rhodobacterales</taxon>
        <taxon>Roseobacteraceae</taxon>
        <taxon>Falsihalocynthiibacter</taxon>
    </lineage>
</organism>
<dbReference type="EMBL" id="CP014327">
    <property type="protein sequence ID" value="AML52484.1"/>
    <property type="molecule type" value="Genomic_DNA"/>
</dbReference>
<dbReference type="KEGG" id="hat:RC74_15470"/>
<dbReference type="GO" id="GO:0006355">
    <property type="term" value="P:regulation of DNA-templated transcription"/>
    <property type="evidence" value="ECO:0007669"/>
    <property type="project" value="InterPro"/>
</dbReference>
<name>A0A126V2E4_9RHOB</name>
<dbReference type="AlphaFoldDB" id="A0A126V2E4"/>
<keyword evidence="4" id="KW-1185">Reference proteome</keyword>
<reference evidence="3 4" key="1">
    <citation type="submission" date="2016-02" db="EMBL/GenBank/DDBJ databases">
        <title>Complete genome sequence of Halocynthiibacter arcticus PAMC 20958t from arctic marine sediment.</title>
        <authorList>
            <person name="Lee Y.M."/>
            <person name="Baek K."/>
            <person name="Lee H.K."/>
            <person name="Shin S.C."/>
        </authorList>
    </citation>
    <scope>NUCLEOTIDE SEQUENCE [LARGE SCALE GENOMIC DNA]</scope>
    <source>
        <strain evidence="3">PAMC 20958</strain>
    </source>
</reference>
<protein>
    <recommendedName>
        <fullName evidence="2">Arc-like DNA binding domain-containing protein</fullName>
    </recommendedName>
</protein>
<evidence type="ECO:0000313" key="3">
    <source>
        <dbReference type="EMBL" id="AML52484.1"/>
    </source>
</evidence>
<sequence>MTKPPVSEQVQVNFRMPKELQDKCKTAAGKNGRSMNAEKIFALEKYFGEIHRNNDSRDEVTEDQLGVEPKRNSTSTDEEGAQLH</sequence>
<dbReference type="OrthoDB" id="6890552at2"/>
<dbReference type="InterPro" id="IPR010985">
    <property type="entry name" value="Ribbon_hlx_hlx"/>
</dbReference>
<dbReference type="InterPro" id="IPR013321">
    <property type="entry name" value="Arc_rbn_hlx_hlx"/>
</dbReference>
<dbReference type="GO" id="GO:0003677">
    <property type="term" value="F:DNA binding"/>
    <property type="evidence" value="ECO:0007669"/>
    <property type="project" value="InterPro"/>
</dbReference>
<dbReference type="RefSeq" id="WP_039004351.1">
    <property type="nucleotide sequence ID" value="NZ_CP014327.1"/>
</dbReference>
<proteinExistence type="predicted"/>
<evidence type="ECO:0000259" key="2">
    <source>
        <dbReference type="Pfam" id="PF03869"/>
    </source>
</evidence>
<dbReference type="Proteomes" id="UP000070371">
    <property type="component" value="Chromosome"/>
</dbReference>
<dbReference type="Gene3D" id="1.10.1220.10">
    <property type="entry name" value="Met repressor-like"/>
    <property type="match status" value="1"/>
</dbReference>
<feature type="domain" description="Arc-like DNA binding" evidence="2">
    <location>
        <begin position="10"/>
        <end position="41"/>
    </location>
</feature>
<dbReference type="Pfam" id="PF03869">
    <property type="entry name" value="Arc"/>
    <property type="match status" value="1"/>
</dbReference>
<accession>A0A126V2E4</accession>